<evidence type="ECO:0000256" key="1">
    <source>
        <dbReference type="SAM" id="MobiDB-lite"/>
    </source>
</evidence>
<comment type="caution">
    <text evidence="2">The sequence shown here is derived from an EMBL/GenBank/DDBJ whole genome shotgun (WGS) entry which is preliminary data.</text>
</comment>
<protein>
    <recommendedName>
        <fullName evidence="4">Thymidine phosphorylase</fullName>
    </recommendedName>
</protein>
<evidence type="ECO:0000313" key="2">
    <source>
        <dbReference type="EMBL" id="GAA2737790.1"/>
    </source>
</evidence>
<gene>
    <name evidence="2" type="ORF">GCM10009867_26380</name>
</gene>
<organism evidence="2 3">
    <name type="scientific">Pedococcus aerophilus</name>
    <dbReference type="NCBI Taxonomy" id="436356"/>
    <lineage>
        <taxon>Bacteria</taxon>
        <taxon>Bacillati</taxon>
        <taxon>Actinomycetota</taxon>
        <taxon>Actinomycetes</taxon>
        <taxon>Micrococcales</taxon>
        <taxon>Intrasporangiaceae</taxon>
        <taxon>Pedococcus</taxon>
    </lineage>
</organism>
<keyword evidence="3" id="KW-1185">Reference proteome</keyword>
<evidence type="ECO:0008006" key="4">
    <source>
        <dbReference type="Google" id="ProtNLM"/>
    </source>
</evidence>
<name>A0ABN3USE3_9MICO</name>
<feature type="region of interest" description="Disordered" evidence="1">
    <location>
        <begin position="1"/>
        <end position="31"/>
    </location>
</feature>
<accession>A0ABN3USE3</accession>
<sequence length="215" mass="22823">MNNEPSGRPGPRRPAFFSPAAMESQGGTVPDPAQVTEVAHETAAVLVGTGRASDDPAVTARLVALVDDLGLSTVAELWADRPPRSLPGALWRLYALREWVRRSPEDAASDYAAGIRFTDVNHVVAGVAEPPGPTELRELTDAILRGVFEGDFAVALQRAAAFCRVVAAGRADRAHTTDAQDREAAGVQTQRAASMLSTAGDLEACARLWRAGELR</sequence>
<proteinExistence type="predicted"/>
<dbReference type="Proteomes" id="UP001501326">
    <property type="component" value="Unassembled WGS sequence"/>
</dbReference>
<dbReference type="RefSeq" id="WP_344194176.1">
    <property type="nucleotide sequence ID" value="NZ_BAAARN010000003.1"/>
</dbReference>
<evidence type="ECO:0000313" key="3">
    <source>
        <dbReference type="Proteomes" id="UP001501326"/>
    </source>
</evidence>
<reference evidence="2 3" key="1">
    <citation type="journal article" date="2019" name="Int. J. Syst. Evol. Microbiol.">
        <title>The Global Catalogue of Microorganisms (GCM) 10K type strain sequencing project: providing services to taxonomists for standard genome sequencing and annotation.</title>
        <authorList>
            <consortium name="The Broad Institute Genomics Platform"/>
            <consortium name="The Broad Institute Genome Sequencing Center for Infectious Disease"/>
            <person name="Wu L."/>
            <person name="Ma J."/>
        </authorList>
    </citation>
    <scope>NUCLEOTIDE SEQUENCE [LARGE SCALE GENOMIC DNA]</scope>
    <source>
        <strain evidence="2 3">JCM 16378</strain>
    </source>
</reference>
<dbReference type="EMBL" id="BAAARN010000003">
    <property type="protein sequence ID" value="GAA2737790.1"/>
    <property type="molecule type" value="Genomic_DNA"/>
</dbReference>